<sequence length="273" mass="31957">MGRGKVELKKIENTTSRQVTFSKRRMGLLKKANELAILCDAQVGVIVFSGSGKMYEYSSPPWRIANIFDRYLKAPSTRFDEMDIQQKIIHEMTRMKDESNRLKIIMRQYMGEDLDSLTLQDVSNLEQQIDFSLYKVRLRKQQLLDQQLLGMRHREMHIPEDQSNYMFHMIMDHLSGSISFKRKSQQPAPIYYNLDFACACQKNPVRDQQGQAADMINPKLFPMWDVGEHIYGQDAESSMTTLKLSPQLQEYKLQPLQPNLQETNIHGYVLRLW</sequence>
<evidence type="ECO:0000256" key="4">
    <source>
        <dbReference type="ARBA" id="ARBA00023163"/>
    </source>
</evidence>
<dbReference type="GO" id="GO:0000977">
    <property type="term" value="F:RNA polymerase II transcription regulatory region sequence-specific DNA binding"/>
    <property type="evidence" value="ECO:0007669"/>
    <property type="project" value="InterPro"/>
</dbReference>
<dbReference type="PROSITE" id="PS00350">
    <property type="entry name" value="MADS_BOX_1"/>
    <property type="match status" value="1"/>
</dbReference>
<dbReference type="SMART" id="SM00432">
    <property type="entry name" value="MADS"/>
    <property type="match status" value="1"/>
</dbReference>
<name>A0AAD8TSI0_LOLMU</name>
<accession>A0AAD8TSI0</accession>
<keyword evidence="9" id="KW-1185">Reference proteome</keyword>
<dbReference type="InterPro" id="IPR033896">
    <property type="entry name" value="MEF2-like_N"/>
</dbReference>
<organism evidence="8 9">
    <name type="scientific">Lolium multiflorum</name>
    <name type="common">Italian ryegrass</name>
    <name type="synonym">Lolium perenne subsp. multiflorum</name>
    <dbReference type="NCBI Taxonomy" id="4521"/>
    <lineage>
        <taxon>Eukaryota</taxon>
        <taxon>Viridiplantae</taxon>
        <taxon>Streptophyta</taxon>
        <taxon>Embryophyta</taxon>
        <taxon>Tracheophyta</taxon>
        <taxon>Spermatophyta</taxon>
        <taxon>Magnoliopsida</taxon>
        <taxon>Liliopsida</taxon>
        <taxon>Poales</taxon>
        <taxon>Poaceae</taxon>
        <taxon>BOP clade</taxon>
        <taxon>Pooideae</taxon>
        <taxon>Poodae</taxon>
        <taxon>Poeae</taxon>
        <taxon>Poeae Chloroplast Group 2 (Poeae type)</taxon>
        <taxon>Loliodinae</taxon>
        <taxon>Loliinae</taxon>
        <taxon>Lolium</taxon>
    </lineage>
</organism>
<dbReference type="InterPro" id="IPR002487">
    <property type="entry name" value="TF_Kbox"/>
</dbReference>
<dbReference type="Pfam" id="PF01486">
    <property type="entry name" value="K-box"/>
    <property type="match status" value="1"/>
</dbReference>
<evidence type="ECO:0000256" key="5">
    <source>
        <dbReference type="ARBA" id="ARBA00023242"/>
    </source>
</evidence>
<evidence type="ECO:0000256" key="1">
    <source>
        <dbReference type="ARBA" id="ARBA00004123"/>
    </source>
</evidence>
<dbReference type="PRINTS" id="PR00404">
    <property type="entry name" value="MADSDOMAIN"/>
</dbReference>
<dbReference type="GO" id="GO:0046983">
    <property type="term" value="F:protein dimerization activity"/>
    <property type="evidence" value="ECO:0007669"/>
    <property type="project" value="InterPro"/>
</dbReference>
<dbReference type="GO" id="GO:0003700">
    <property type="term" value="F:DNA-binding transcription factor activity"/>
    <property type="evidence" value="ECO:0007669"/>
    <property type="project" value="InterPro"/>
</dbReference>
<dbReference type="PANTHER" id="PTHR48019">
    <property type="entry name" value="SERUM RESPONSE FACTOR HOMOLOG"/>
    <property type="match status" value="1"/>
</dbReference>
<evidence type="ECO:0000313" key="9">
    <source>
        <dbReference type="Proteomes" id="UP001231189"/>
    </source>
</evidence>
<evidence type="ECO:0000259" key="7">
    <source>
        <dbReference type="PROSITE" id="PS51297"/>
    </source>
</evidence>
<dbReference type="GO" id="GO:0045944">
    <property type="term" value="P:positive regulation of transcription by RNA polymerase II"/>
    <property type="evidence" value="ECO:0007669"/>
    <property type="project" value="InterPro"/>
</dbReference>
<dbReference type="Gene3D" id="3.40.1810.10">
    <property type="entry name" value="Transcription factor, MADS-box"/>
    <property type="match status" value="1"/>
</dbReference>
<keyword evidence="4" id="KW-0804">Transcription</keyword>
<dbReference type="GO" id="GO:0005634">
    <property type="term" value="C:nucleus"/>
    <property type="evidence" value="ECO:0007669"/>
    <property type="project" value="UniProtKB-SubCell"/>
</dbReference>
<dbReference type="EMBL" id="JAUUTY010000002">
    <property type="protein sequence ID" value="KAK1686891.1"/>
    <property type="molecule type" value="Genomic_DNA"/>
</dbReference>
<dbReference type="InterPro" id="IPR002100">
    <property type="entry name" value="TF_MADSbox"/>
</dbReference>
<keyword evidence="2" id="KW-0805">Transcription regulation</keyword>
<evidence type="ECO:0000313" key="8">
    <source>
        <dbReference type="EMBL" id="KAK1686891.1"/>
    </source>
</evidence>
<dbReference type="Pfam" id="PF00319">
    <property type="entry name" value="SRF-TF"/>
    <property type="match status" value="1"/>
</dbReference>
<dbReference type="CDD" id="cd00265">
    <property type="entry name" value="MADS_MEF2_like"/>
    <property type="match status" value="1"/>
</dbReference>
<protein>
    <submittedName>
        <fullName evidence="8">Uncharacterized protein</fullName>
    </submittedName>
</protein>
<evidence type="ECO:0000256" key="2">
    <source>
        <dbReference type="ARBA" id="ARBA00023015"/>
    </source>
</evidence>
<evidence type="ECO:0000259" key="6">
    <source>
        <dbReference type="PROSITE" id="PS50066"/>
    </source>
</evidence>
<evidence type="ECO:0000256" key="3">
    <source>
        <dbReference type="ARBA" id="ARBA00023125"/>
    </source>
</evidence>
<dbReference type="InterPro" id="IPR050142">
    <property type="entry name" value="MADS-box/MEF2_TF"/>
</dbReference>
<keyword evidence="3" id="KW-0238">DNA-binding</keyword>
<reference evidence="8" key="1">
    <citation type="submission" date="2023-07" db="EMBL/GenBank/DDBJ databases">
        <title>A chromosome-level genome assembly of Lolium multiflorum.</title>
        <authorList>
            <person name="Chen Y."/>
            <person name="Copetti D."/>
            <person name="Kolliker R."/>
            <person name="Studer B."/>
        </authorList>
    </citation>
    <scope>NUCLEOTIDE SEQUENCE</scope>
    <source>
        <strain evidence="8">02402/16</strain>
        <tissue evidence="8">Leaf</tissue>
    </source>
</reference>
<proteinExistence type="predicted"/>
<keyword evidence="5" id="KW-0539">Nucleus</keyword>
<dbReference type="PROSITE" id="PS50066">
    <property type="entry name" value="MADS_BOX_2"/>
    <property type="match status" value="1"/>
</dbReference>
<dbReference type="Proteomes" id="UP001231189">
    <property type="component" value="Unassembled WGS sequence"/>
</dbReference>
<dbReference type="SUPFAM" id="SSF55455">
    <property type="entry name" value="SRF-like"/>
    <property type="match status" value="1"/>
</dbReference>
<comment type="caution">
    <text evidence="8">The sequence shown here is derived from an EMBL/GenBank/DDBJ whole genome shotgun (WGS) entry which is preliminary data.</text>
</comment>
<dbReference type="InterPro" id="IPR036879">
    <property type="entry name" value="TF_MADSbox_sf"/>
</dbReference>
<comment type="subcellular location">
    <subcellularLocation>
        <location evidence="1">Nucleus</location>
    </subcellularLocation>
</comment>
<dbReference type="AlphaFoldDB" id="A0AAD8TSI0"/>
<feature type="domain" description="K-box" evidence="7">
    <location>
        <begin position="85"/>
        <end position="177"/>
    </location>
</feature>
<dbReference type="PROSITE" id="PS51297">
    <property type="entry name" value="K_BOX"/>
    <property type="match status" value="1"/>
</dbReference>
<gene>
    <name evidence="8" type="ORF">QYE76_047739</name>
</gene>
<feature type="domain" description="MADS-box" evidence="6">
    <location>
        <begin position="1"/>
        <end position="61"/>
    </location>
</feature>